<feature type="transmembrane region" description="Helical" evidence="1">
    <location>
        <begin position="78"/>
        <end position="97"/>
    </location>
</feature>
<dbReference type="OrthoDB" id="291860at2"/>
<dbReference type="Proteomes" id="UP000238322">
    <property type="component" value="Unassembled WGS sequence"/>
</dbReference>
<feature type="transmembrane region" description="Helical" evidence="1">
    <location>
        <begin position="24"/>
        <end position="42"/>
    </location>
</feature>
<keyword evidence="1" id="KW-0472">Membrane</keyword>
<organism evidence="2 3">
    <name type="scientific">Blastopirellula marina</name>
    <dbReference type="NCBI Taxonomy" id="124"/>
    <lineage>
        <taxon>Bacteria</taxon>
        <taxon>Pseudomonadati</taxon>
        <taxon>Planctomycetota</taxon>
        <taxon>Planctomycetia</taxon>
        <taxon>Pirellulales</taxon>
        <taxon>Pirellulaceae</taxon>
        <taxon>Blastopirellula</taxon>
    </lineage>
</organism>
<evidence type="ECO:0000313" key="2">
    <source>
        <dbReference type="EMBL" id="PQO35906.1"/>
    </source>
</evidence>
<dbReference type="AlphaFoldDB" id="A0A2S8FUP6"/>
<keyword evidence="1" id="KW-0812">Transmembrane</keyword>
<reference evidence="2 3" key="1">
    <citation type="submission" date="2018-02" db="EMBL/GenBank/DDBJ databases">
        <title>Comparative genomes isolates from brazilian mangrove.</title>
        <authorList>
            <person name="Araujo J.E."/>
            <person name="Taketani R.G."/>
            <person name="Silva M.C.P."/>
            <person name="Loureco M.V."/>
            <person name="Andreote F.D."/>
        </authorList>
    </citation>
    <scope>NUCLEOTIDE SEQUENCE [LARGE SCALE GENOMIC DNA]</scope>
    <source>
        <strain evidence="2 3">Hex-1 MGV</strain>
    </source>
</reference>
<dbReference type="RefSeq" id="WP_105329195.1">
    <property type="nucleotide sequence ID" value="NZ_PUHY01000006.1"/>
</dbReference>
<keyword evidence="1" id="KW-1133">Transmembrane helix</keyword>
<protein>
    <submittedName>
        <fullName evidence="2">Uncharacterized protein</fullName>
    </submittedName>
</protein>
<name>A0A2S8FUP6_9BACT</name>
<sequence length="151" mass="16762">MAIAENEIQYENENDSPYLYVLEIFYYILAVLSFLAGLVKMYQLYQLQVAQRQISNLLTGIQSQNLLPNYQAPQIENISVVAILSLGLTIALGIVQFGTANSLKNRHNYMFCLVVAAVGCLSGSLAGIVGVATFFVLVRPSVKRIFQRPKI</sequence>
<gene>
    <name evidence="2" type="ORF">C5Y83_08190</name>
</gene>
<dbReference type="EMBL" id="PUHY01000006">
    <property type="protein sequence ID" value="PQO35906.1"/>
    <property type="molecule type" value="Genomic_DNA"/>
</dbReference>
<proteinExistence type="predicted"/>
<evidence type="ECO:0000313" key="3">
    <source>
        <dbReference type="Proteomes" id="UP000238322"/>
    </source>
</evidence>
<evidence type="ECO:0000256" key="1">
    <source>
        <dbReference type="SAM" id="Phobius"/>
    </source>
</evidence>
<comment type="caution">
    <text evidence="2">The sequence shown here is derived from an EMBL/GenBank/DDBJ whole genome shotgun (WGS) entry which is preliminary data.</text>
</comment>
<feature type="transmembrane region" description="Helical" evidence="1">
    <location>
        <begin position="109"/>
        <end position="138"/>
    </location>
</feature>
<accession>A0A2S8FUP6</accession>